<dbReference type="PROSITE" id="PS51318">
    <property type="entry name" value="TAT"/>
    <property type="match status" value="1"/>
</dbReference>
<evidence type="ECO:0000313" key="9">
    <source>
        <dbReference type="Proteomes" id="UP001166571"/>
    </source>
</evidence>
<name>A0ABS7MCI1_9SPHN</name>
<feature type="domain" description="Glycoside hydrolase family 3 C-terminal" evidence="7">
    <location>
        <begin position="428"/>
        <end position="641"/>
    </location>
</feature>
<dbReference type="InterPro" id="IPR036881">
    <property type="entry name" value="Glyco_hydro_3_C_sf"/>
</dbReference>
<dbReference type="Gene3D" id="3.20.20.300">
    <property type="entry name" value="Glycoside hydrolase, family 3, N-terminal domain"/>
    <property type="match status" value="1"/>
</dbReference>
<dbReference type="Gene3D" id="3.40.50.1700">
    <property type="entry name" value="Glycoside hydrolase family 3 C-terminal domain"/>
    <property type="match status" value="1"/>
</dbReference>
<dbReference type="InterPro" id="IPR006311">
    <property type="entry name" value="TAT_signal"/>
</dbReference>
<dbReference type="InterPro" id="IPR019800">
    <property type="entry name" value="Glyco_hydro_3_AS"/>
</dbReference>
<comment type="caution">
    <text evidence="8">The sequence shown here is derived from an EMBL/GenBank/DDBJ whole genome shotgun (WGS) entry which is preliminary data.</text>
</comment>
<evidence type="ECO:0000256" key="1">
    <source>
        <dbReference type="ARBA" id="ARBA00005336"/>
    </source>
</evidence>
<evidence type="ECO:0000259" key="6">
    <source>
        <dbReference type="Pfam" id="PF00933"/>
    </source>
</evidence>
<dbReference type="InterPro" id="IPR017853">
    <property type="entry name" value="GH"/>
</dbReference>
<gene>
    <name evidence="8" type="ORF">K5P26_05165</name>
</gene>
<evidence type="ECO:0000313" key="8">
    <source>
        <dbReference type="EMBL" id="MBY4636528.1"/>
    </source>
</evidence>
<dbReference type="PROSITE" id="PS51257">
    <property type="entry name" value="PROKAR_LIPOPROTEIN"/>
    <property type="match status" value="1"/>
</dbReference>
<dbReference type="PRINTS" id="PR00133">
    <property type="entry name" value="GLHYDRLASE3"/>
</dbReference>
<proteinExistence type="inferred from homology"/>
<dbReference type="SUPFAM" id="SSF52279">
    <property type="entry name" value="Beta-D-glucan exohydrolase, C-terminal domain"/>
    <property type="match status" value="1"/>
</dbReference>
<reference evidence="8" key="1">
    <citation type="submission" date="2021-08" db="EMBL/GenBank/DDBJ databases">
        <title>Sphingopyxis panaciterrulae sp. nov., isolated from the surface water of the Yellow Sea.</title>
        <authorList>
            <person name="Gao Z."/>
            <person name="Zhang D."/>
            <person name="Zhang A."/>
        </authorList>
    </citation>
    <scope>NUCLEOTIDE SEQUENCE</scope>
    <source>
        <strain evidence="8">XHP0097</strain>
    </source>
</reference>
<dbReference type="GO" id="GO:0016787">
    <property type="term" value="F:hydrolase activity"/>
    <property type="evidence" value="ECO:0007669"/>
    <property type="project" value="UniProtKB-KW"/>
</dbReference>
<evidence type="ECO:0000256" key="4">
    <source>
        <dbReference type="RuleBase" id="RU361161"/>
    </source>
</evidence>
<evidence type="ECO:0000256" key="3">
    <source>
        <dbReference type="ARBA" id="ARBA00023295"/>
    </source>
</evidence>
<keyword evidence="9" id="KW-1185">Reference proteome</keyword>
<dbReference type="Pfam" id="PF01915">
    <property type="entry name" value="Glyco_hydro_3_C"/>
    <property type="match status" value="1"/>
</dbReference>
<dbReference type="PANTHER" id="PTHR30620:SF77">
    <property type="entry name" value="LYSOSOMAL BETA GLUCOSIDASE-LIKE"/>
    <property type="match status" value="1"/>
</dbReference>
<organism evidence="8 9">
    <name type="scientific">Sphingopyxis jiangsuensis</name>
    <dbReference type="NCBI Taxonomy" id="2871171"/>
    <lineage>
        <taxon>Bacteria</taxon>
        <taxon>Pseudomonadati</taxon>
        <taxon>Pseudomonadota</taxon>
        <taxon>Alphaproteobacteria</taxon>
        <taxon>Sphingomonadales</taxon>
        <taxon>Sphingomonadaceae</taxon>
        <taxon>Sphingopyxis</taxon>
    </lineage>
</organism>
<dbReference type="Proteomes" id="UP001166571">
    <property type="component" value="Unassembled WGS sequence"/>
</dbReference>
<dbReference type="InterPro" id="IPR036962">
    <property type="entry name" value="Glyco_hydro_3_N_sf"/>
</dbReference>
<evidence type="ECO:0000259" key="7">
    <source>
        <dbReference type="Pfam" id="PF01915"/>
    </source>
</evidence>
<keyword evidence="5" id="KW-0732">Signal</keyword>
<dbReference type="PANTHER" id="PTHR30620">
    <property type="entry name" value="PERIPLASMIC BETA-GLUCOSIDASE-RELATED"/>
    <property type="match status" value="1"/>
</dbReference>
<comment type="similarity">
    <text evidence="1 4">Belongs to the glycosyl hydrolase 3 family.</text>
</comment>
<dbReference type="Pfam" id="PF00933">
    <property type="entry name" value="Glyco_hydro_3"/>
    <property type="match status" value="1"/>
</dbReference>
<dbReference type="RefSeq" id="WP_222135973.1">
    <property type="nucleotide sequence ID" value="NZ_JAILXK010000001.1"/>
</dbReference>
<evidence type="ECO:0000256" key="2">
    <source>
        <dbReference type="ARBA" id="ARBA00022801"/>
    </source>
</evidence>
<protein>
    <submittedName>
        <fullName evidence="8">Glycoside hydrolase family 3 C-terminal domain-containing protein</fullName>
    </submittedName>
</protein>
<dbReference type="InterPro" id="IPR001764">
    <property type="entry name" value="Glyco_hydro_3_N"/>
</dbReference>
<sequence length="664" mass="71263">MLSKLSRLHFLSGVALVAGLGACATGSQSLEANSAASAEWPQIASPHSTDPETEQRIAAIVSGMSLRQKIGQMTQADIRSVTPEQVREHYLGSVLNGGGAWPGGNKRSTAGDWVALSRSFYDASMSTDMPVKVPIIWGTDAVHGHNNVFGATQFPHNIGLGAAHDPELVGRIAHLTAKQVRATGITWVFAPTLAVVQNPRWGRTYEGYSSDPELVRSYAKSFVTSMQGDLVGPDTTIASAKHFIGDGGTWLGKDQGETRASRDELIRTHAPGYFGALETGVQNVMISYSGWTDTGAGVAHGKMHGNRELITDVLKGKLGFDGFVVSDWNAIEQVDGCTRTHCPQAINAGIDMVMVPDDWKKFIDETVADVEAGTIPMSRIDDAVTRILRVKFRIGLMEHAPFLDASAEQDLASDLVRATAREAVAKSLVLLKNGPASPLPLQRDAKILLVGEAADKVTAQMGGWSLTWQGDETDDSDYPIADDMLSAVTKALGDGGSVDVSKDARGVDLSRYDAVIMVMAEAPYAEMKGDIVYPATLRHTSRYPDQLDTLARVYGKGVPVVSVLFSGRPVYANDLMNLSDAFIAAWLPGTEARGITDVLFEGTSGRPRRAFTGRLPFAWPGVPCPETANQPELFSRGFGLDTTKRGDSRPLPIDNRLSCPALAD</sequence>
<keyword evidence="2 4" id="KW-0378">Hydrolase</keyword>
<feature type="signal peptide" evidence="5">
    <location>
        <begin position="1"/>
        <end position="17"/>
    </location>
</feature>
<dbReference type="EMBL" id="JAILXK010000001">
    <property type="protein sequence ID" value="MBY4636528.1"/>
    <property type="molecule type" value="Genomic_DNA"/>
</dbReference>
<feature type="chain" id="PRO_5045050359" evidence="5">
    <location>
        <begin position="18"/>
        <end position="664"/>
    </location>
</feature>
<accession>A0ABS7MCI1</accession>
<evidence type="ECO:0000256" key="5">
    <source>
        <dbReference type="SAM" id="SignalP"/>
    </source>
</evidence>
<keyword evidence="3 4" id="KW-0326">Glycosidase</keyword>
<dbReference type="InterPro" id="IPR002772">
    <property type="entry name" value="Glyco_hydro_3_C"/>
</dbReference>
<dbReference type="SUPFAM" id="SSF51445">
    <property type="entry name" value="(Trans)glycosidases"/>
    <property type="match status" value="1"/>
</dbReference>
<dbReference type="PROSITE" id="PS00775">
    <property type="entry name" value="GLYCOSYL_HYDROL_F3"/>
    <property type="match status" value="1"/>
</dbReference>
<feature type="domain" description="Glycoside hydrolase family 3 N-terminal" evidence="6">
    <location>
        <begin position="66"/>
        <end position="390"/>
    </location>
</feature>
<dbReference type="InterPro" id="IPR051915">
    <property type="entry name" value="Cellulose_Degrad_GH3"/>
</dbReference>